<dbReference type="RefSeq" id="WP_009725521.1">
    <property type="nucleotide sequence ID" value="NZ_APHR01000010.1"/>
</dbReference>
<keyword evidence="3" id="KW-0378">Hydrolase</keyword>
<keyword evidence="4" id="KW-1185">Reference proteome</keyword>
<dbReference type="OrthoDB" id="8680283at2"/>
<evidence type="ECO:0000256" key="1">
    <source>
        <dbReference type="ARBA" id="ARBA00008645"/>
    </source>
</evidence>
<name>M7PJA8_9GAMM</name>
<dbReference type="GO" id="GO:0016787">
    <property type="term" value="F:hydrolase activity"/>
    <property type="evidence" value="ECO:0007669"/>
    <property type="project" value="UniProtKB-KW"/>
</dbReference>
<protein>
    <submittedName>
        <fullName evidence="3">Alpha/beta hydrolase fold protein</fullName>
    </submittedName>
</protein>
<dbReference type="STRING" id="1286106.MPL1_02403"/>
<gene>
    <name evidence="3" type="ORF">MPL1_02403</name>
</gene>
<sequence>MNKQDIFERNNIQIIGKGAQALLMAHGFGCDQKMWRFVAPMLEHDYRLVLFDYVGSGGSRINAYDANRYASLEGYAEDIIEICEALDLHNISIVGHSVSGIISLIAAHAIPQRIKSLIMVCPSPYFMNEPPDYAGGFEKADLEDLITLMDSNFIGWANYLSPLVMGHNNPEELVAELSDSFCSTDPVIAKNFARATFFSDYRWLLPKNTHPTLLIQSRWDSLASLDVTQYMQAQMPQTTTTILEAEGHCPHMSHPAMVADAIRDFLQQNDPL</sequence>
<dbReference type="Proteomes" id="UP000012019">
    <property type="component" value="Unassembled WGS sequence"/>
</dbReference>
<evidence type="ECO:0000313" key="4">
    <source>
        <dbReference type="Proteomes" id="UP000012019"/>
    </source>
</evidence>
<accession>M7PJA8</accession>
<dbReference type="AlphaFoldDB" id="M7PJA8"/>
<proteinExistence type="inferred from homology"/>
<dbReference type="Gene3D" id="3.40.50.1820">
    <property type="entry name" value="alpha/beta hydrolase"/>
    <property type="match status" value="1"/>
</dbReference>
<dbReference type="PATRIC" id="fig|1286106.3.peg.483"/>
<organism evidence="3 4">
    <name type="scientific">Methylophaga lonarensis MPL</name>
    <dbReference type="NCBI Taxonomy" id="1286106"/>
    <lineage>
        <taxon>Bacteria</taxon>
        <taxon>Pseudomonadati</taxon>
        <taxon>Pseudomonadota</taxon>
        <taxon>Gammaproteobacteria</taxon>
        <taxon>Thiotrichales</taxon>
        <taxon>Piscirickettsiaceae</taxon>
        <taxon>Methylophaga</taxon>
    </lineage>
</organism>
<dbReference type="EMBL" id="APHR01000010">
    <property type="protein sequence ID" value="EMR13975.1"/>
    <property type="molecule type" value="Genomic_DNA"/>
</dbReference>
<dbReference type="PRINTS" id="PR00111">
    <property type="entry name" value="ABHYDROLASE"/>
</dbReference>
<dbReference type="PANTHER" id="PTHR43039">
    <property type="entry name" value="ESTERASE-RELATED"/>
    <property type="match status" value="1"/>
</dbReference>
<dbReference type="eggNOG" id="COG0596">
    <property type="taxonomic scope" value="Bacteria"/>
</dbReference>
<comment type="caution">
    <text evidence="3">The sequence shown here is derived from an EMBL/GenBank/DDBJ whole genome shotgun (WGS) entry which is preliminary data.</text>
</comment>
<evidence type="ECO:0000259" key="2">
    <source>
        <dbReference type="Pfam" id="PF00561"/>
    </source>
</evidence>
<dbReference type="InterPro" id="IPR000073">
    <property type="entry name" value="AB_hydrolase_1"/>
</dbReference>
<feature type="domain" description="AB hydrolase-1" evidence="2">
    <location>
        <begin position="21"/>
        <end position="255"/>
    </location>
</feature>
<evidence type="ECO:0000313" key="3">
    <source>
        <dbReference type="EMBL" id="EMR13975.1"/>
    </source>
</evidence>
<dbReference type="Pfam" id="PF00561">
    <property type="entry name" value="Abhydrolase_1"/>
    <property type="match status" value="1"/>
</dbReference>
<dbReference type="InterPro" id="IPR029058">
    <property type="entry name" value="AB_hydrolase_fold"/>
</dbReference>
<dbReference type="SUPFAM" id="SSF53474">
    <property type="entry name" value="alpha/beta-Hydrolases"/>
    <property type="match status" value="1"/>
</dbReference>
<reference evidence="3 4" key="1">
    <citation type="journal article" date="2013" name="Genome Announc.">
        <title>Draft Genome Sequence of Methylophaga lonarensis MPLT, a Haloalkaliphilic (Non-Methane-Utilizing) Methylotroph.</title>
        <authorList>
            <person name="Shetty S.A."/>
            <person name="Marathe N.P."/>
            <person name="Munot H."/>
            <person name="Antony C.P."/>
            <person name="Dhotre D.P."/>
            <person name="Murrell J.C."/>
            <person name="Shouche Y.S."/>
        </authorList>
    </citation>
    <scope>NUCLEOTIDE SEQUENCE [LARGE SCALE GENOMIC DNA]</scope>
    <source>
        <strain evidence="3 4">MPL</strain>
    </source>
</reference>
<comment type="similarity">
    <text evidence="1">Belongs to the AB hydrolase superfamily.</text>
</comment>